<dbReference type="GO" id="GO:0070124">
    <property type="term" value="P:mitochondrial translational initiation"/>
    <property type="evidence" value="ECO:0007669"/>
    <property type="project" value="TreeGrafter"/>
</dbReference>
<evidence type="ECO:0000256" key="4">
    <source>
        <dbReference type="SAM" id="MobiDB-lite"/>
    </source>
</evidence>
<feature type="compositionally biased region" description="Low complexity" evidence="4">
    <location>
        <begin position="266"/>
        <end position="286"/>
    </location>
</feature>
<comment type="similarity">
    <text evidence="1">Belongs to the IF-3 family.</text>
</comment>
<keyword evidence="7" id="KW-1185">Reference proteome</keyword>
<evidence type="ECO:0000259" key="5">
    <source>
        <dbReference type="Pfam" id="PF00707"/>
    </source>
</evidence>
<sequence length="286" mass="31899">MRGSHSLFNPTVALRKVFVSNAVAFEGSMHLRLLLAPAIGHLYPNPSSSAPSNRFFTTGYAAQMKWRRQSPQAETTVKEKNKLICDHNIPYSMVQIRQDDGTLSPPERTTGLLRSLNLNQYSVVLLAPPRKDDKSKGPEYAIVRIIDKIAERKEEEAKAAAKRANKVTQKQLEINWSIAPHDLQIRMKQLKQFLTKGYQVQVTLMSKRGKRAATQEEAKKALQTVWDTIADVPGTSQYKKEQGEVGKTVMLFIQGPTPRPAENQSAGTAAKETAETPAEMAQQTTQ</sequence>
<keyword evidence="2" id="KW-0396">Initiation factor</keyword>
<feature type="region of interest" description="Disordered" evidence="4">
    <location>
        <begin position="255"/>
        <end position="286"/>
    </location>
</feature>
<dbReference type="GO" id="GO:0003743">
    <property type="term" value="F:translation initiation factor activity"/>
    <property type="evidence" value="ECO:0007669"/>
    <property type="project" value="UniProtKB-KW"/>
</dbReference>
<dbReference type="Pfam" id="PF00707">
    <property type="entry name" value="IF3_C"/>
    <property type="match status" value="1"/>
</dbReference>
<accession>G0S810</accession>
<dbReference type="InterPro" id="IPR019815">
    <property type="entry name" value="Translation_initiation_fac_3_C"/>
</dbReference>
<dbReference type="PANTHER" id="PTHR10938">
    <property type="entry name" value="TRANSLATION INITIATION FACTOR IF-3"/>
    <property type="match status" value="1"/>
</dbReference>
<evidence type="ECO:0000256" key="1">
    <source>
        <dbReference type="ARBA" id="ARBA00005439"/>
    </source>
</evidence>
<dbReference type="HOGENOM" id="CLU_062478_0_0_1"/>
<dbReference type="Gene3D" id="3.30.110.10">
    <property type="entry name" value="Translation initiation factor 3 (IF-3), C-terminal domain"/>
    <property type="match status" value="1"/>
</dbReference>
<protein>
    <recommendedName>
        <fullName evidence="5">Translation initiation factor 3 C-terminal domain-containing protein</fullName>
    </recommendedName>
</protein>
<evidence type="ECO:0000313" key="7">
    <source>
        <dbReference type="Proteomes" id="UP000008066"/>
    </source>
</evidence>
<dbReference type="eggNOG" id="ENOG502QWD8">
    <property type="taxonomic scope" value="Eukaryota"/>
</dbReference>
<dbReference type="STRING" id="759272.G0S810"/>
<dbReference type="GO" id="GO:0043022">
    <property type="term" value="F:ribosome binding"/>
    <property type="evidence" value="ECO:0007669"/>
    <property type="project" value="TreeGrafter"/>
</dbReference>
<dbReference type="KEGG" id="cthr:CTHT_0028970"/>
<keyword evidence="3" id="KW-0648">Protein biosynthesis</keyword>
<evidence type="ECO:0000313" key="6">
    <source>
        <dbReference type="EMBL" id="EGS21057.1"/>
    </source>
</evidence>
<dbReference type="Proteomes" id="UP000008066">
    <property type="component" value="Unassembled WGS sequence"/>
</dbReference>
<gene>
    <name evidence="6" type="ORF">CTHT_0028970</name>
</gene>
<dbReference type="SUPFAM" id="SSF55200">
    <property type="entry name" value="Translation initiation factor IF3, C-terminal domain"/>
    <property type="match status" value="1"/>
</dbReference>
<dbReference type="AlphaFoldDB" id="G0S810"/>
<dbReference type="InterPro" id="IPR036788">
    <property type="entry name" value="T_IF-3_C_sf"/>
</dbReference>
<organism evidence="7">
    <name type="scientific">Chaetomium thermophilum (strain DSM 1495 / CBS 144.50 / IMI 039719)</name>
    <name type="common">Thermochaetoides thermophila</name>
    <dbReference type="NCBI Taxonomy" id="759272"/>
    <lineage>
        <taxon>Eukaryota</taxon>
        <taxon>Fungi</taxon>
        <taxon>Dikarya</taxon>
        <taxon>Ascomycota</taxon>
        <taxon>Pezizomycotina</taxon>
        <taxon>Sordariomycetes</taxon>
        <taxon>Sordariomycetidae</taxon>
        <taxon>Sordariales</taxon>
        <taxon>Chaetomiaceae</taxon>
        <taxon>Thermochaetoides</taxon>
    </lineage>
</organism>
<dbReference type="PANTHER" id="PTHR10938:SF0">
    <property type="entry name" value="TRANSLATION INITIATION FACTOR IF-3, MITOCHONDRIAL"/>
    <property type="match status" value="1"/>
</dbReference>
<evidence type="ECO:0000256" key="2">
    <source>
        <dbReference type="ARBA" id="ARBA00022540"/>
    </source>
</evidence>
<dbReference type="EMBL" id="GL988041">
    <property type="protein sequence ID" value="EGS21057.1"/>
    <property type="molecule type" value="Genomic_DNA"/>
</dbReference>
<dbReference type="GeneID" id="18256935"/>
<dbReference type="RefSeq" id="XP_006693353.1">
    <property type="nucleotide sequence ID" value="XM_006693290.1"/>
</dbReference>
<dbReference type="GO" id="GO:0032790">
    <property type="term" value="P:ribosome disassembly"/>
    <property type="evidence" value="ECO:0007669"/>
    <property type="project" value="TreeGrafter"/>
</dbReference>
<name>G0S810_CHATD</name>
<dbReference type="OrthoDB" id="21573at2759"/>
<evidence type="ECO:0000256" key="3">
    <source>
        <dbReference type="ARBA" id="ARBA00022917"/>
    </source>
</evidence>
<dbReference type="InterPro" id="IPR001288">
    <property type="entry name" value="Translation_initiation_fac_3"/>
</dbReference>
<proteinExistence type="inferred from homology"/>
<dbReference type="GO" id="GO:0005739">
    <property type="term" value="C:mitochondrion"/>
    <property type="evidence" value="ECO:0007669"/>
    <property type="project" value="TreeGrafter"/>
</dbReference>
<dbReference type="OMA" id="MELTWAI"/>
<feature type="domain" description="Translation initiation factor 3 C-terminal" evidence="5">
    <location>
        <begin position="169"/>
        <end position="244"/>
    </location>
</feature>
<reference evidence="6 7" key="1">
    <citation type="journal article" date="2011" name="Cell">
        <title>Insight into structure and assembly of the nuclear pore complex by utilizing the genome of a eukaryotic thermophile.</title>
        <authorList>
            <person name="Amlacher S."/>
            <person name="Sarges P."/>
            <person name="Flemming D."/>
            <person name="van Noort V."/>
            <person name="Kunze R."/>
            <person name="Devos D.P."/>
            <person name="Arumugam M."/>
            <person name="Bork P."/>
            <person name="Hurt E."/>
        </authorList>
    </citation>
    <scope>NUCLEOTIDE SEQUENCE [LARGE SCALE GENOMIC DNA]</scope>
    <source>
        <strain evidence="7">DSM 1495 / CBS 144.50 / IMI 039719</strain>
    </source>
</reference>